<dbReference type="AlphaFoldDB" id="A0A5C5ZQ05"/>
<dbReference type="EMBL" id="SJPQ01000002">
    <property type="protein sequence ID" value="TWT88891.1"/>
    <property type="molecule type" value="Genomic_DNA"/>
</dbReference>
<comment type="caution">
    <text evidence="2">The sequence shown here is derived from an EMBL/GenBank/DDBJ whole genome shotgun (WGS) entry which is preliminary data.</text>
</comment>
<dbReference type="RefSeq" id="WP_146400336.1">
    <property type="nucleotide sequence ID" value="NZ_SJPQ01000002.1"/>
</dbReference>
<feature type="transmembrane region" description="Helical" evidence="1">
    <location>
        <begin position="103"/>
        <end position="123"/>
    </location>
</feature>
<organism evidence="2 3">
    <name type="scientific">Pseudobythopirellula maris</name>
    <dbReference type="NCBI Taxonomy" id="2527991"/>
    <lineage>
        <taxon>Bacteria</taxon>
        <taxon>Pseudomonadati</taxon>
        <taxon>Planctomycetota</taxon>
        <taxon>Planctomycetia</taxon>
        <taxon>Pirellulales</taxon>
        <taxon>Lacipirellulaceae</taxon>
        <taxon>Pseudobythopirellula</taxon>
    </lineage>
</organism>
<feature type="transmembrane region" description="Helical" evidence="1">
    <location>
        <begin position="271"/>
        <end position="290"/>
    </location>
</feature>
<evidence type="ECO:0000313" key="2">
    <source>
        <dbReference type="EMBL" id="TWT88891.1"/>
    </source>
</evidence>
<keyword evidence="1" id="KW-1133">Transmembrane helix</keyword>
<reference evidence="2 3" key="1">
    <citation type="submission" date="2019-02" db="EMBL/GenBank/DDBJ databases">
        <title>Deep-cultivation of Planctomycetes and their phenomic and genomic characterization uncovers novel biology.</title>
        <authorList>
            <person name="Wiegand S."/>
            <person name="Jogler M."/>
            <person name="Boedeker C."/>
            <person name="Pinto D."/>
            <person name="Vollmers J."/>
            <person name="Rivas-Marin E."/>
            <person name="Kohn T."/>
            <person name="Peeters S.H."/>
            <person name="Heuer A."/>
            <person name="Rast P."/>
            <person name="Oberbeckmann S."/>
            <person name="Bunk B."/>
            <person name="Jeske O."/>
            <person name="Meyerdierks A."/>
            <person name="Storesund J.E."/>
            <person name="Kallscheuer N."/>
            <person name="Luecker S."/>
            <person name="Lage O.M."/>
            <person name="Pohl T."/>
            <person name="Merkel B.J."/>
            <person name="Hornburger P."/>
            <person name="Mueller R.-W."/>
            <person name="Bruemmer F."/>
            <person name="Labrenz M."/>
            <person name="Spormann A.M."/>
            <person name="Op Den Camp H."/>
            <person name="Overmann J."/>
            <person name="Amann R."/>
            <person name="Jetten M.S.M."/>
            <person name="Mascher T."/>
            <person name="Medema M.H."/>
            <person name="Devos D.P."/>
            <person name="Kaster A.-K."/>
            <person name="Ovreas L."/>
            <person name="Rohde M."/>
            <person name="Galperin M.Y."/>
            <person name="Jogler C."/>
        </authorList>
    </citation>
    <scope>NUCLEOTIDE SEQUENCE [LARGE SCALE GENOMIC DNA]</scope>
    <source>
        <strain evidence="2 3">Mal64</strain>
    </source>
</reference>
<accession>A0A5C5ZQ05</accession>
<feature type="transmembrane region" description="Helical" evidence="1">
    <location>
        <begin position="321"/>
        <end position="341"/>
    </location>
</feature>
<feature type="transmembrane region" description="Helical" evidence="1">
    <location>
        <begin position="128"/>
        <end position="147"/>
    </location>
</feature>
<keyword evidence="1" id="KW-0812">Transmembrane</keyword>
<keyword evidence="1" id="KW-0472">Membrane</keyword>
<feature type="transmembrane region" description="Helical" evidence="1">
    <location>
        <begin position="244"/>
        <end position="266"/>
    </location>
</feature>
<protein>
    <submittedName>
        <fullName evidence="2">Uncharacterized protein</fullName>
    </submittedName>
</protein>
<feature type="transmembrane region" description="Helical" evidence="1">
    <location>
        <begin position="201"/>
        <end position="224"/>
    </location>
</feature>
<feature type="transmembrane region" description="Helical" evidence="1">
    <location>
        <begin position="159"/>
        <end position="180"/>
    </location>
</feature>
<evidence type="ECO:0000313" key="3">
    <source>
        <dbReference type="Proteomes" id="UP000315440"/>
    </source>
</evidence>
<sequence>MPNPASNSTTVGVDRRSLLIAVAAPSAVVAADLLTNDYNVWSDALRVDALSFALLVALKIAFLAWAVGRGVARPVLRVVVFVWAVALVDLGVYVRYVSTSFDSASTAAIVLAQAGMLVFWSILSEIRWVWRLPIACLSIAAILPVAFHPDTGWSYDAWPLLLTVSLLGLGVACVALRWRGWRLADVAASRDRTEVVGVRRASQFGVVHMLLWSSALAPLFALLRVNSEMMVRSLGSFGVFGSELLYVLTISTLMTLGCLVVIWVVLGGARLWLRLLVAAVFFAAISAPLINWSAEIWGRARTTNWYPAWRSIDNLLHDMHEYWPCWMVLAYGSLAALLLFLRTSGQRLRRGAPAE</sequence>
<dbReference type="Proteomes" id="UP000315440">
    <property type="component" value="Unassembled WGS sequence"/>
</dbReference>
<proteinExistence type="predicted"/>
<gene>
    <name evidence="2" type="ORF">Mal64_23810</name>
</gene>
<feature type="transmembrane region" description="Helical" evidence="1">
    <location>
        <begin position="49"/>
        <end position="68"/>
    </location>
</feature>
<feature type="transmembrane region" description="Helical" evidence="1">
    <location>
        <begin position="75"/>
        <end position="97"/>
    </location>
</feature>
<keyword evidence="3" id="KW-1185">Reference proteome</keyword>
<evidence type="ECO:0000256" key="1">
    <source>
        <dbReference type="SAM" id="Phobius"/>
    </source>
</evidence>
<name>A0A5C5ZQ05_9BACT</name>